<dbReference type="EMBL" id="CM055764">
    <property type="protein sequence ID" value="KAJ7984613.1"/>
    <property type="molecule type" value="Genomic_DNA"/>
</dbReference>
<gene>
    <name evidence="1" type="ORF">DPEC_G00356590</name>
</gene>
<organism evidence="1 2">
    <name type="scientific">Dallia pectoralis</name>
    <name type="common">Alaska blackfish</name>
    <dbReference type="NCBI Taxonomy" id="75939"/>
    <lineage>
        <taxon>Eukaryota</taxon>
        <taxon>Metazoa</taxon>
        <taxon>Chordata</taxon>
        <taxon>Craniata</taxon>
        <taxon>Vertebrata</taxon>
        <taxon>Euteleostomi</taxon>
        <taxon>Actinopterygii</taxon>
        <taxon>Neopterygii</taxon>
        <taxon>Teleostei</taxon>
        <taxon>Protacanthopterygii</taxon>
        <taxon>Esociformes</taxon>
        <taxon>Umbridae</taxon>
        <taxon>Dallia</taxon>
    </lineage>
</organism>
<reference evidence="1" key="1">
    <citation type="submission" date="2021-05" db="EMBL/GenBank/DDBJ databases">
        <authorList>
            <person name="Pan Q."/>
            <person name="Jouanno E."/>
            <person name="Zahm M."/>
            <person name="Klopp C."/>
            <person name="Cabau C."/>
            <person name="Louis A."/>
            <person name="Berthelot C."/>
            <person name="Parey E."/>
            <person name="Roest Crollius H."/>
            <person name="Montfort J."/>
            <person name="Robinson-Rechavi M."/>
            <person name="Bouchez O."/>
            <person name="Lampietro C."/>
            <person name="Lopez Roques C."/>
            <person name="Donnadieu C."/>
            <person name="Postlethwait J."/>
            <person name="Bobe J."/>
            <person name="Dillon D."/>
            <person name="Chandos A."/>
            <person name="von Hippel F."/>
            <person name="Guiguen Y."/>
        </authorList>
    </citation>
    <scope>NUCLEOTIDE SEQUENCE</scope>
    <source>
        <strain evidence="1">YG-Jan2019</strain>
    </source>
</reference>
<protein>
    <submittedName>
        <fullName evidence="1">Uncharacterized protein</fullName>
    </submittedName>
</protein>
<sequence length="214" mass="24712">MYWLLVACLGLIFCNQSAAAGREPHLSLKLVQKPRFLGAKIENNVRITCIASDMNPNVTWYKACKYDIEPGRRNLLKQSNSITYWNRTGTRGIIIIKNLKIEDSGVYFCRINDIWGTGTELQVSRHIHFESAERRSNLKDFFIFVQAILLTLLVFAPLLKHQTLVQKEEAIYDEPEQDHIYEGLEIEHCCDLYEDISMYAQQEPAEGAAVWKQE</sequence>
<evidence type="ECO:0000313" key="1">
    <source>
        <dbReference type="EMBL" id="KAJ7984613.1"/>
    </source>
</evidence>
<name>A0ACC2EZR9_DALPE</name>
<dbReference type="Proteomes" id="UP001157502">
    <property type="component" value="Chromosome 37"/>
</dbReference>
<comment type="caution">
    <text evidence="1">The sequence shown here is derived from an EMBL/GenBank/DDBJ whole genome shotgun (WGS) entry which is preliminary data.</text>
</comment>
<evidence type="ECO:0000313" key="2">
    <source>
        <dbReference type="Proteomes" id="UP001157502"/>
    </source>
</evidence>
<accession>A0ACC2EZR9</accession>
<proteinExistence type="predicted"/>
<keyword evidence="2" id="KW-1185">Reference proteome</keyword>